<keyword evidence="1" id="KW-0472">Membrane</keyword>
<protein>
    <recommendedName>
        <fullName evidence="4">DUF3040 domain-containing protein</fullName>
    </recommendedName>
</protein>
<evidence type="ECO:0000313" key="3">
    <source>
        <dbReference type="Proteomes" id="UP001499967"/>
    </source>
</evidence>
<comment type="caution">
    <text evidence="2">The sequence shown here is derived from an EMBL/GenBank/DDBJ whole genome shotgun (WGS) entry which is preliminary data.</text>
</comment>
<name>A0ABP4BHA6_9PSEU</name>
<sequence length="95" mass="10710">MELSHDERRRLRSIEKQLLAEDPDLARRLGEWPDTPWNAAIFAIPLVVIGIVGIVAGLLVASLLIAVISGLVPVSLGIWLNRRRRRPPDKVWLDE</sequence>
<evidence type="ECO:0000313" key="2">
    <source>
        <dbReference type="EMBL" id="GAA0948647.1"/>
    </source>
</evidence>
<keyword evidence="1" id="KW-1133">Transmembrane helix</keyword>
<feature type="transmembrane region" description="Helical" evidence="1">
    <location>
        <begin position="62"/>
        <end position="80"/>
    </location>
</feature>
<gene>
    <name evidence="2" type="ORF">GCM10009559_48460</name>
</gene>
<accession>A0ABP4BHA6</accession>
<dbReference type="Proteomes" id="UP001499967">
    <property type="component" value="Unassembled WGS sequence"/>
</dbReference>
<proteinExistence type="predicted"/>
<feature type="transmembrane region" description="Helical" evidence="1">
    <location>
        <begin position="37"/>
        <end position="56"/>
    </location>
</feature>
<evidence type="ECO:0000256" key="1">
    <source>
        <dbReference type="SAM" id="Phobius"/>
    </source>
</evidence>
<evidence type="ECO:0008006" key="4">
    <source>
        <dbReference type="Google" id="ProtNLM"/>
    </source>
</evidence>
<reference evidence="3" key="1">
    <citation type="journal article" date="2019" name="Int. J. Syst. Evol. Microbiol.">
        <title>The Global Catalogue of Microorganisms (GCM) 10K type strain sequencing project: providing services to taxonomists for standard genome sequencing and annotation.</title>
        <authorList>
            <consortium name="The Broad Institute Genomics Platform"/>
            <consortium name="The Broad Institute Genome Sequencing Center for Infectious Disease"/>
            <person name="Wu L."/>
            <person name="Ma J."/>
        </authorList>
    </citation>
    <scope>NUCLEOTIDE SEQUENCE [LARGE SCALE GENOMIC DNA]</scope>
    <source>
        <strain evidence="3">JCM 11117</strain>
    </source>
</reference>
<dbReference type="RefSeq" id="WP_343943834.1">
    <property type="nucleotide sequence ID" value="NZ_BAAAHP010000144.1"/>
</dbReference>
<dbReference type="InterPro" id="IPR021401">
    <property type="entry name" value="DUF3040"/>
</dbReference>
<keyword evidence="1" id="KW-0812">Transmembrane</keyword>
<keyword evidence="3" id="KW-1185">Reference proteome</keyword>
<dbReference type="Pfam" id="PF11239">
    <property type="entry name" value="DUF3040"/>
    <property type="match status" value="1"/>
</dbReference>
<dbReference type="EMBL" id="BAAAHP010000144">
    <property type="protein sequence ID" value="GAA0948647.1"/>
    <property type="molecule type" value="Genomic_DNA"/>
</dbReference>
<organism evidence="2 3">
    <name type="scientific">Pseudonocardia zijingensis</name>
    <dbReference type="NCBI Taxonomy" id="153376"/>
    <lineage>
        <taxon>Bacteria</taxon>
        <taxon>Bacillati</taxon>
        <taxon>Actinomycetota</taxon>
        <taxon>Actinomycetes</taxon>
        <taxon>Pseudonocardiales</taxon>
        <taxon>Pseudonocardiaceae</taxon>
        <taxon>Pseudonocardia</taxon>
    </lineage>
</organism>